<evidence type="ECO:0000259" key="2">
    <source>
        <dbReference type="Pfam" id="PF00156"/>
    </source>
</evidence>
<dbReference type="AlphaFoldDB" id="A0A501PNQ0"/>
<name>A0A501PNQ0_9PROT</name>
<dbReference type="InterPro" id="IPR044005">
    <property type="entry name" value="DZR_2"/>
</dbReference>
<dbReference type="Pfam" id="PF18912">
    <property type="entry name" value="DZR_2"/>
    <property type="match status" value="1"/>
</dbReference>
<organism evidence="4 5">
    <name type="scientific">Emcibacter nanhaiensis</name>
    <dbReference type="NCBI Taxonomy" id="1505037"/>
    <lineage>
        <taxon>Bacteria</taxon>
        <taxon>Pseudomonadati</taxon>
        <taxon>Pseudomonadota</taxon>
        <taxon>Alphaproteobacteria</taxon>
        <taxon>Emcibacterales</taxon>
        <taxon>Emcibacteraceae</taxon>
        <taxon>Emcibacter</taxon>
    </lineage>
</organism>
<feature type="domain" description="Double zinc ribbon" evidence="3">
    <location>
        <begin position="28"/>
        <end position="87"/>
    </location>
</feature>
<dbReference type="InterPro" id="IPR029057">
    <property type="entry name" value="PRTase-like"/>
</dbReference>
<dbReference type="EMBL" id="VFIY01000005">
    <property type="protein sequence ID" value="TPD61396.1"/>
    <property type="molecule type" value="Genomic_DNA"/>
</dbReference>
<comment type="caution">
    <text evidence="4">The sequence shown here is derived from an EMBL/GenBank/DDBJ whole genome shotgun (WGS) entry which is preliminary data.</text>
</comment>
<dbReference type="Pfam" id="PF00156">
    <property type="entry name" value="Pribosyltran"/>
    <property type="match status" value="1"/>
</dbReference>
<keyword evidence="5" id="KW-1185">Reference proteome</keyword>
<dbReference type="SUPFAM" id="SSF53271">
    <property type="entry name" value="PRTase-like"/>
    <property type="match status" value="1"/>
</dbReference>
<dbReference type="InterPro" id="IPR000836">
    <property type="entry name" value="PRTase_dom"/>
</dbReference>
<dbReference type="Gene3D" id="3.40.50.2020">
    <property type="match status" value="1"/>
</dbReference>
<protein>
    <submittedName>
        <fullName evidence="4">ComF family protein</fullName>
    </submittedName>
</protein>
<evidence type="ECO:0000259" key="3">
    <source>
        <dbReference type="Pfam" id="PF18912"/>
    </source>
</evidence>
<evidence type="ECO:0000313" key="4">
    <source>
        <dbReference type="EMBL" id="TPD61396.1"/>
    </source>
</evidence>
<dbReference type="PANTHER" id="PTHR47505:SF1">
    <property type="entry name" value="DNA UTILIZATION PROTEIN YHGH"/>
    <property type="match status" value="1"/>
</dbReference>
<reference evidence="5" key="1">
    <citation type="submission" date="2019-06" db="EMBL/GenBank/DDBJ databases">
        <title>The complete genome of Emcibacter congregatus ZYLT.</title>
        <authorList>
            <person name="Zhao Z."/>
        </authorList>
    </citation>
    <scope>NUCLEOTIDE SEQUENCE [LARGE SCALE GENOMIC DNA]</scope>
    <source>
        <strain evidence="5">MCCC 1A06723</strain>
    </source>
</reference>
<dbReference type="RefSeq" id="WP_139938696.1">
    <property type="nucleotide sequence ID" value="NZ_JBHSYP010000003.1"/>
</dbReference>
<dbReference type="Proteomes" id="UP000319148">
    <property type="component" value="Unassembled WGS sequence"/>
</dbReference>
<dbReference type="InterPro" id="IPR051910">
    <property type="entry name" value="ComF/GntX_DNA_util-trans"/>
</dbReference>
<accession>A0A501PNQ0</accession>
<sequence length="262" mass="28402">MALFGGQEKHNSQGITVGGLLAGAGRRLLDLLLPSRCPSCGDLVPDAAKLCAECWATLSFLSGPACACCGFPFPHDKGDNVLCGVCQAHVRQFDRVRSALAYDGGSRPLLLGFKHGDRTDLAPFLVDLLHLAGRDLLADSDLILPVPLHPRRLIRRRYNQAALLAAGLADKSGLPWDGLLLRRVKATTPQEGNYSARQQNVRAAFLVAQNQRERIEGARILLIDDVYTTGATLQSCARELKKRGADRVYGLTIARVVRPGMI</sequence>
<proteinExistence type="inferred from homology"/>
<feature type="domain" description="Phosphoribosyltransferase" evidence="2">
    <location>
        <begin position="165"/>
        <end position="248"/>
    </location>
</feature>
<dbReference type="OrthoDB" id="9779910at2"/>
<evidence type="ECO:0000313" key="5">
    <source>
        <dbReference type="Proteomes" id="UP000319148"/>
    </source>
</evidence>
<comment type="similarity">
    <text evidence="1">Belongs to the ComF/GntX family.</text>
</comment>
<gene>
    <name evidence="4" type="ORF">FIV46_04090</name>
</gene>
<dbReference type="PANTHER" id="PTHR47505">
    <property type="entry name" value="DNA UTILIZATION PROTEIN YHGH"/>
    <property type="match status" value="1"/>
</dbReference>
<evidence type="ECO:0000256" key="1">
    <source>
        <dbReference type="ARBA" id="ARBA00008007"/>
    </source>
</evidence>
<dbReference type="CDD" id="cd06223">
    <property type="entry name" value="PRTases_typeI"/>
    <property type="match status" value="1"/>
</dbReference>